<dbReference type="GO" id="GO:0032259">
    <property type="term" value="P:methylation"/>
    <property type="evidence" value="ECO:0007669"/>
    <property type="project" value="UniProtKB-KW"/>
</dbReference>
<dbReference type="Pfam" id="PF13383">
    <property type="entry name" value="Methyltransf_22"/>
    <property type="match status" value="1"/>
</dbReference>
<keyword evidence="3" id="KW-1185">Reference proteome</keyword>
<comment type="caution">
    <text evidence="2">The sequence shown here is derived from an EMBL/GenBank/DDBJ whole genome shotgun (WGS) entry which is preliminary data.</text>
</comment>
<reference evidence="2" key="1">
    <citation type="submission" date="2021-10" db="EMBL/GenBank/DDBJ databases">
        <title>Tropical sea cucumber genome reveals ecological adaptation and Cuvierian tubules defense mechanism.</title>
        <authorList>
            <person name="Chen T."/>
        </authorList>
    </citation>
    <scope>NUCLEOTIDE SEQUENCE</scope>
    <source>
        <strain evidence="2">Nanhai2018</strain>
        <tissue evidence="2">Muscle</tissue>
    </source>
</reference>
<organism evidence="2 3">
    <name type="scientific">Holothuria leucospilota</name>
    <name type="common">Black long sea cucumber</name>
    <name type="synonym">Mertensiothuria leucospilota</name>
    <dbReference type="NCBI Taxonomy" id="206669"/>
    <lineage>
        <taxon>Eukaryota</taxon>
        <taxon>Metazoa</taxon>
        <taxon>Echinodermata</taxon>
        <taxon>Eleutherozoa</taxon>
        <taxon>Echinozoa</taxon>
        <taxon>Holothuroidea</taxon>
        <taxon>Aspidochirotacea</taxon>
        <taxon>Aspidochirotida</taxon>
        <taxon>Holothuriidae</taxon>
        <taxon>Holothuria</taxon>
    </lineage>
</organism>
<dbReference type="PANTHER" id="PTHR32026">
    <property type="entry name" value="METHYLTRANSFERASE-LIKE PROTEIN 24"/>
    <property type="match status" value="1"/>
</dbReference>
<dbReference type="AlphaFoldDB" id="A0A9Q0YUE3"/>
<sequence>MITRKINRLFWFSGLRSRSFSRWLAASLFLSIILIINVQVQLSDNFTWRRFRRRHNFRKRIDTDLEERETFAWYGVQKDGKDENNELFYIDATNADDEKPIPPPVDLIGPHRLKLGKKILLSADDTFKKIVETDEEDTIPQTHRADGRSRIGLKLQSWASAEHSLEAEASRFLKYITHVQKQCKNERLVGCPAAGCPKQWPLNICFQELKQQRQCIVYSFRTSFPTLGFENEMADVGCEVHVFDPTQKATRFVPRAQHTGEVKRNIVFHRITLDWRDTVPELDLFGPPSLRAKNLQTIMTELGHTEVEILRTDLESSEWKIIESLLVDGWIGHVNQIIMNIHLHWSGFEVSGSKPDVVRFWYSVLYGLQMANFGLFSSTPNSKAPKIFLGEVDKFNASSCYTLGWMRKL</sequence>
<dbReference type="InterPro" id="IPR026913">
    <property type="entry name" value="METTL24"/>
</dbReference>
<accession>A0A9Q0YUE3</accession>
<dbReference type="OrthoDB" id="10006218at2759"/>
<feature type="domain" description="Methyltransferase" evidence="1">
    <location>
        <begin position="180"/>
        <end position="343"/>
    </location>
</feature>
<evidence type="ECO:0000313" key="3">
    <source>
        <dbReference type="Proteomes" id="UP001152320"/>
    </source>
</evidence>
<proteinExistence type="predicted"/>
<dbReference type="InterPro" id="IPR025714">
    <property type="entry name" value="Methyltranfer_dom"/>
</dbReference>
<name>A0A9Q0YUE3_HOLLE</name>
<protein>
    <submittedName>
        <fullName evidence="2">Methyltransferase-like protein 24</fullName>
    </submittedName>
</protein>
<dbReference type="Proteomes" id="UP001152320">
    <property type="component" value="Chromosome 16"/>
</dbReference>
<dbReference type="GO" id="GO:0008168">
    <property type="term" value="F:methyltransferase activity"/>
    <property type="evidence" value="ECO:0007669"/>
    <property type="project" value="UniProtKB-KW"/>
</dbReference>
<keyword evidence="2" id="KW-0808">Transferase</keyword>
<evidence type="ECO:0000259" key="1">
    <source>
        <dbReference type="Pfam" id="PF13383"/>
    </source>
</evidence>
<dbReference type="PANTHER" id="PTHR32026:SF10">
    <property type="entry name" value="METHYLTRANSFERASE-LIKE PROTEIN 24-RELATED"/>
    <property type="match status" value="1"/>
</dbReference>
<gene>
    <name evidence="2" type="ORF">HOLleu_31875</name>
</gene>
<dbReference type="EMBL" id="JAIZAY010000016">
    <property type="protein sequence ID" value="KAJ8026911.1"/>
    <property type="molecule type" value="Genomic_DNA"/>
</dbReference>
<keyword evidence="2" id="KW-0489">Methyltransferase</keyword>
<evidence type="ECO:0000313" key="2">
    <source>
        <dbReference type="EMBL" id="KAJ8026911.1"/>
    </source>
</evidence>